<accession>A0A560DY49</accession>
<evidence type="ECO:0000313" key="2">
    <source>
        <dbReference type="Proteomes" id="UP000319949"/>
    </source>
</evidence>
<keyword evidence="2" id="KW-1185">Reference proteome</keyword>
<comment type="caution">
    <text evidence="1">The sequence shown here is derived from an EMBL/GenBank/DDBJ whole genome shotgun (WGS) entry which is preliminary data.</text>
</comment>
<dbReference type="Proteomes" id="UP000319949">
    <property type="component" value="Unassembled WGS sequence"/>
</dbReference>
<protein>
    <submittedName>
        <fullName evidence="1">Methyltransferase family protein</fullName>
    </submittedName>
</protein>
<name>A0A560DY49_9BRAD</name>
<keyword evidence="1" id="KW-0489">Methyltransferase</keyword>
<dbReference type="SUPFAM" id="SSF53335">
    <property type="entry name" value="S-adenosyl-L-methionine-dependent methyltransferases"/>
    <property type="match status" value="1"/>
</dbReference>
<proteinExistence type="predicted"/>
<dbReference type="GO" id="GO:0032259">
    <property type="term" value="P:methylation"/>
    <property type="evidence" value="ECO:0007669"/>
    <property type="project" value="UniProtKB-KW"/>
</dbReference>
<dbReference type="OrthoDB" id="9810247at2"/>
<sequence>MHVDGMIFRLKELGDAMALPVYALSGRRPWSLGYYTTKKASIQAAIDAAAVQRGRPLPEGFGIGIDERVVEYPWLFDRLRHGDVRLGQILDAGSTLNHDYILNRDPLRKADLTIMTLAPEKRCFWHQGYSYVFGDFRKTRFGAAAFDTIISISTLEHVGLDNTMLYTDDPAKSETNKYGFVDAVREFRRILAPGGRCLITVPYGRNDNFDWFQLFDGDMIRTLINAFEATSFELEFFGYDRAGWRRASEADVTGATAFDPHSGRGRLDDKAGCARAIACLELFG</sequence>
<dbReference type="RefSeq" id="WP_145661531.1">
    <property type="nucleotide sequence ID" value="NZ_VITK01000003.1"/>
</dbReference>
<dbReference type="Gene3D" id="3.40.50.150">
    <property type="entry name" value="Vaccinia Virus protein VP39"/>
    <property type="match status" value="1"/>
</dbReference>
<dbReference type="InterPro" id="IPR029063">
    <property type="entry name" value="SAM-dependent_MTases_sf"/>
</dbReference>
<gene>
    <name evidence="1" type="ORF">FBZ96_103806</name>
</gene>
<evidence type="ECO:0000313" key="1">
    <source>
        <dbReference type="EMBL" id="TWB02024.1"/>
    </source>
</evidence>
<organism evidence="1 2">
    <name type="scientific">Bradyrhizobium stylosanthis</name>
    <dbReference type="NCBI Taxonomy" id="1803665"/>
    <lineage>
        <taxon>Bacteria</taxon>
        <taxon>Pseudomonadati</taxon>
        <taxon>Pseudomonadota</taxon>
        <taxon>Alphaproteobacteria</taxon>
        <taxon>Hyphomicrobiales</taxon>
        <taxon>Nitrobacteraceae</taxon>
        <taxon>Bradyrhizobium</taxon>
    </lineage>
</organism>
<reference evidence="1 2" key="1">
    <citation type="submission" date="2019-06" db="EMBL/GenBank/DDBJ databases">
        <title>Genomic Encyclopedia of Type Strains, Phase IV (KMG-V): Genome sequencing to study the core and pangenomes of soil and plant-associated prokaryotes.</title>
        <authorList>
            <person name="Whitman W."/>
        </authorList>
    </citation>
    <scope>NUCLEOTIDE SEQUENCE [LARGE SCALE GENOMIC DNA]</scope>
    <source>
        <strain evidence="1 2">BR 510</strain>
    </source>
</reference>
<keyword evidence="1" id="KW-0808">Transferase</keyword>
<dbReference type="EMBL" id="VITK01000003">
    <property type="protein sequence ID" value="TWB02024.1"/>
    <property type="molecule type" value="Genomic_DNA"/>
</dbReference>
<dbReference type="AlphaFoldDB" id="A0A560DY49"/>
<dbReference type="GO" id="GO:0008168">
    <property type="term" value="F:methyltransferase activity"/>
    <property type="evidence" value="ECO:0007669"/>
    <property type="project" value="UniProtKB-KW"/>
</dbReference>